<comment type="similarity">
    <text evidence="1 11">Belongs to the RNA polymerase subunit omega family.</text>
</comment>
<reference evidence="12 13" key="1">
    <citation type="submission" date="2022-04" db="EMBL/GenBank/DDBJ databases">
        <title>Human microbiome associated bacterial genomes.</title>
        <authorList>
            <person name="Sandstrom S."/>
            <person name="Salamzade R."/>
            <person name="Kalan L.R."/>
        </authorList>
    </citation>
    <scope>NUCLEOTIDE SEQUENCE [LARGE SCALE GENOMIC DNA]</scope>
    <source>
        <strain evidence="13">p3-SID1799</strain>
    </source>
</reference>
<sequence length="113" mass="12572">MIDSMKGITEPPLDELLEHVDNKYQLVIFASRRARQINDYYADLHDGAIYENVGPLVDSAVDDKPLSIALQEINQNKLEMKPITAVQDAGDDLDFGINFDEFDDAAGAEETAE</sequence>
<evidence type="ECO:0000256" key="4">
    <source>
        <dbReference type="ARBA" id="ARBA00022478"/>
    </source>
</evidence>
<keyword evidence="7 11" id="KW-0804">Transcription</keyword>
<evidence type="ECO:0000256" key="11">
    <source>
        <dbReference type="HAMAP-Rule" id="MF_00366"/>
    </source>
</evidence>
<dbReference type="HAMAP" id="MF_00366">
    <property type="entry name" value="RNApol_bact_RpoZ"/>
    <property type="match status" value="1"/>
</dbReference>
<dbReference type="RefSeq" id="WP_206394796.1">
    <property type="nucleotide sequence ID" value="NZ_JAFDPW010000001.1"/>
</dbReference>
<dbReference type="InterPro" id="IPR006110">
    <property type="entry name" value="Pol_omega/Rpo6/RPB6"/>
</dbReference>
<keyword evidence="6 11" id="KW-0548">Nucleotidyltransferase</keyword>
<name>A0ABT2HUI7_9MICO</name>
<evidence type="ECO:0000313" key="13">
    <source>
        <dbReference type="Proteomes" id="UP001525379"/>
    </source>
</evidence>
<keyword evidence="5 11" id="KW-0808">Transferase</keyword>
<dbReference type="PANTHER" id="PTHR34476:SF1">
    <property type="entry name" value="DNA-DIRECTED RNA POLYMERASE SUBUNIT OMEGA"/>
    <property type="match status" value="1"/>
</dbReference>
<dbReference type="InterPro" id="IPR036161">
    <property type="entry name" value="RPB6/omega-like_sf"/>
</dbReference>
<evidence type="ECO:0000256" key="2">
    <source>
        <dbReference type="ARBA" id="ARBA00012418"/>
    </source>
</evidence>
<organism evidence="12 13">
    <name type="scientific">Pseudoclavibacter albus</name>
    <dbReference type="NCBI Taxonomy" id="272241"/>
    <lineage>
        <taxon>Bacteria</taxon>
        <taxon>Bacillati</taxon>
        <taxon>Actinomycetota</taxon>
        <taxon>Actinomycetes</taxon>
        <taxon>Micrococcales</taxon>
        <taxon>Microbacteriaceae</taxon>
        <taxon>Pseudoclavibacter</taxon>
    </lineage>
</organism>
<dbReference type="PANTHER" id="PTHR34476">
    <property type="entry name" value="DNA-DIRECTED RNA POLYMERASE SUBUNIT OMEGA"/>
    <property type="match status" value="1"/>
</dbReference>
<dbReference type="Pfam" id="PF01192">
    <property type="entry name" value="RNA_pol_Rpb6"/>
    <property type="match status" value="1"/>
</dbReference>
<comment type="catalytic activity">
    <reaction evidence="10 11">
        <text>RNA(n) + a ribonucleoside 5'-triphosphate = RNA(n+1) + diphosphate</text>
        <dbReference type="Rhea" id="RHEA:21248"/>
        <dbReference type="Rhea" id="RHEA-COMP:14527"/>
        <dbReference type="Rhea" id="RHEA-COMP:17342"/>
        <dbReference type="ChEBI" id="CHEBI:33019"/>
        <dbReference type="ChEBI" id="CHEBI:61557"/>
        <dbReference type="ChEBI" id="CHEBI:140395"/>
        <dbReference type="EC" id="2.7.7.6"/>
    </reaction>
</comment>
<evidence type="ECO:0000256" key="3">
    <source>
        <dbReference type="ARBA" id="ARBA00013725"/>
    </source>
</evidence>
<protein>
    <recommendedName>
        <fullName evidence="3 11">DNA-directed RNA polymerase subunit omega</fullName>
        <shortName evidence="11">RNAP omega subunit</shortName>
        <ecNumber evidence="2 11">2.7.7.6</ecNumber>
    </recommendedName>
    <alternativeName>
        <fullName evidence="11">RNA polymerase omega subunit</fullName>
    </alternativeName>
    <alternativeName>
        <fullName evidence="9 11">Transcriptase subunit omega</fullName>
    </alternativeName>
</protein>
<dbReference type="SMART" id="SM01409">
    <property type="entry name" value="RNA_pol_Rpb6"/>
    <property type="match status" value="1"/>
</dbReference>
<evidence type="ECO:0000256" key="9">
    <source>
        <dbReference type="ARBA" id="ARBA00029924"/>
    </source>
</evidence>
<dbReference type="Proteomes" id="UP001525379">
    <property type="component" value="Unassembled WGS sequence"/>
</dbReference>
<comment type="subunit">
    <text evidence="8 11">The RNAP catalytic core consists of 2 alpha, 1 beta, 1 beta' and 1 omega subunit. When a sigma factor is associated with the core the holoenzyme is formed, which can initiate transcription.</text>
</comment>
<keyword evidence="4 11" id="KW-0240">DNA-directed RNA polymerase</keyword>
<dbReference type="EC" id="2.7.7.6" evidence="2 11"/>
<evidence type="ECO:0000256" key="5">
    <source>
        <dbReference type="ARBA" id="ARBA00022679"/>
    </source>
</evidence>
<dbReference type="NCBIfam" id="TIGR00690">
    <property type="entry name" value="rpoZ"/>
    <property type="match status" value="1"/>
</dbReference>
<comment type="caution">
    <text evidence="12">The sequence shown here is derived from an EMBL/GenBank/DDBJ whole genome shotgun (WGS) entry which is preliminary data.</text>
</comment>
<evidence type="ECO:0000256" key="6">
    <source>
        <dbReference type="ARBA" id="ARBA00022695"/>
    </source>
</evidence>
<dbReference type="EMBL" id="JALXSQ010000003">
    <property type="protein sequence ID" value="MCT2041982.1"/>
    <property type="molecule type" value="Genomic_DNA"/>
</dbReference>
<proteinExistence type="inferred from homology"/>
<dbReference type="GO" id="GO:0000428">
    <property type="term" value="C:DNA-directed RNA polymerase complex"/>
    <property type="evidence" value="ECO:0007669"/>
    <property type="project" value="UniProtKB-KW"/>
</dbReference>
<evidence type="ECO:0000256" key="7">
    <source>
        <dbReference type="ARBA" id="ARBA00023163"/>
    </source>
</evidence>
<evidence type="ECO:0000313" key="12">
    <source>
        <dbReference type="EMBL" id="MCT2041982.1"/>
    </source>
</evidence>
<comment type="function">
    <text evidence="11">Promotes RNA polymerase assembly. Latches the N- and C-terminal regions of the beta' subunit thereby facilitating its interaction with the beta and alpha subunits.</text>
</comment>
<evidence type="ECO:0000256" key="8">
    <source>
        <dbReference type="ARBA" id="ARBA00025935"/>
    </source>
</evidence>
<keyword evidence="13" id="KW-1185">Reference proteome</keyword>
<evidence type="ECO:0000256" key="1">
    <source>
        <dbReference type="ARBA" id="ARBA00006711"/>
    </source>
</evidence>
<evidence type="ECO:0000256" key="10">
    <source>
        <dbReference type="ARBA" id="ARBA00048552"/>
    </source>
</evidence>
<dbReference type="GO" id="GO:0003899">
    <property type="term" value="F:DNA-directed RNA polymerase activity"/>
    <property type="evidence" value="ECO:0007669"/>
    <property type="project" value="UniProtKB-EC"/>
</dbReference>
<accession>A0ABT2HUI7</accession>
<gene>
    <name evidence="11 12" type="primary">rpoZ</name>
    <name evidence="12" type="ORF">M3D15_01300</name>
</gene>
<dbReference type="Gene3D" id="3.90.940.10">
    <property type="match status" value="1"/>
</dbReference>
<dbReference type="InterPro" id="IPR003716">
    <property type="entry name" value="DNA-dir_RNA_pol_omega"/>
</dbReference>
<dbReference type="SUPFAM" id="SSF63562">
    <property type="entry name" value="RPB6/omega subunit-like"/>
    <property type="match status" value="1"/>
</dbReference>